<dbReference type="PANTHER" id="PTHR23502:SF26">
    <property type="entry name" value="MAJOR FACILITATOR SUPERFAMILY (MFS) PROFILE DOMAIN-CONTAINING PROTEIN"/>
    <property type="match status" value="1"/>
</dbReference>
<feature type="transmembrane region" description="Helical" evidence="12">
    <location>
        <begin position="181"/>
        <end position="200"/>
    </location>
</feature>
<keyword evidence="15" id="KW-1185">Reference proteome</keyword>
<dbReference type="GO" id="GO:0140115">
    <property type="term" value="P:export across plasma membrane"/>
    <property type="evidence" value="ECO:0007669"/>
    <property type="project" value="UniProtKB-ARBA"/>
</dbReference>
<evidence type="ECO:0000313" key="14">
    <source>
        <dbReference type="EMBL" id="KAB8078052.1"/>
    </source>
</evidence>
<evidence type="ECO:0000256" key="12">
    <source>
        <dbReference type="SAM" id="Phobius"/>
    </source>
</evidence>
<dbReference type="AlphaFoldDB" id="A0A5N5XF82"/>
<protein>
    <recommendedName>
        <fullName evidence="10">Citrate exporter 1</fullName>
    </recommendedName>
</protein>
<feature type="transmembrane region" description="Helical" evidence="12">
    <location>
        <begin position="392"/>
        <end position="410"/>
    </location>
</feature>
<feature type="transmembrane region" description="Helical" evidence="12">
    <location>
        <begin position="455"/>
        <end position="473"/>
    </location>
</feature>
<evidence type="ECO:0000256" key="9">
    <source>
        <dbReference type="ARBA" id="ARBA00057034"/>
    </source>
</evidence>
<comment type="subcellular location">
    <subcellularLocation>
        <location evidence="1">Membrane</location>
        <topology evidence="1">Multi-pass membrane protein</topology>
    </subcellularLocation>
</comment>
<feature type="region of interest" description="Disordered" evidence="11">
    <location>
        <begin position="1"/>
        <end position="39"/>
    </location>
</feature>
<evidence type="ECO:0000256" key="7">
    <source>
        <dbReference type="ARBA" id="ARBA00023180"/>
    </source>
</evidence>
<feature type="compositionally biased region" description="Polar residues" evidence="11">
    <location>
        <begin position="25"/>
        <end position="39"/>
    </location>
</feature>
<keyword evidence="4 12" id="KW-0812">Transmembrane</keyword>
<proteinExistence type="inferred from homology"/>
<evidence type="ECO:0000256" key="3">
    <source>
        <dbReference type="ARBA" id="ARBA00022448"/>
    </source>
</evidence>
<evidence type="ECO:0000256" key="5">
    <source>
        <dbReference type="ARBA" id="ARBA00022989"/>
    </source>
</evidence>
<evidence type="ECO:0000259" key="13">
    <source>
        <dbReference type="PROSITE" id="PS50850"/>
    </source>
</evidence>
<feature type="transmembrane region" description="Helical" evidence="12">
    <location>
        <begin position="88"/>
        <end position="111"/>
    </location>
</feature>
<evidence type="ECO:0000256" key="1">
    <source>
        <dbReference type="ARBA" id="ARBA00004141"/>
    </source>
</evidence>
<keyword evidence="7" id="KW-0325">Glycoprotein</keyword>
<dbReference type="Pfam" id="PF07690">
    <property type="entry name" value="MFS_1"/>
    <property type="match status" value="1"/>
</dbReference>
<sequence length="520" mass="56026">MAAVASDTTEKAPIPQVTPIESDARQPSNFPTQSQLGGQASTSTTYHIFSRGRKLQMVCLVSTAAIFSPLSSNVYFPALGEVSTSLNVSMSLATLTITIYMIVQGITPTFWGSISDTTGRRPVFIGTFLVYIIANIALAVSASYGELMAFRALQAAGSAATISIGAGVIGDITTSAERGSLVGIFGGVRMLGQGIGPVIGGILTEYMGFQSIFWFLTICAAVSLLSLLIFLPETLRPIAGNGTVRLRGIHKPFQYAITGQKGAIDGADSGQKKGKVTWRAIVAPLTFLAEKDVFITLFFGSIIYAVWSMVTSSTTELFQDVYHLTSLEVGLTFLGNGFGCISGSYLVGHLMDYNHRLTEREYCEQRGYPSGTRVNLKSYPDFPIEVARMRNTWWIVGLFTVTTAVYGVSLRTHIAVPIILQYFIAFCATGIFTINSALVIDLYPGASASATAVNNLMRCLVGAAGVAAVQPMLDALTADYTFLLLAGITVFMLPLLWIENQFGALWRQERDIRLKDIDGS</sequence>
<feature type="transmembrane region" description="Helical" evidence="12">
    <location>
        <begin position="479"/>
        <end position="498"/>
    </location>
</feature>
<dbReference type="Proteomes" id="UP000326565">
    <property type="component" value="Unassembled WGS sequence"/>
</dbReference>
<evidence type="ECO:0000256" key="4">
    <source>
        <dbReference type="ARBA" id="ARBA00022692"/>
    </source>
</evidence>
<dbReference type="PANTHER" id="PTHR23502">
    <property type="entry name" value="MAJOR FACILITATOR SUPERFAMILY"/>
    <property type="match status" value="1"/>
</dbReference>
<dbReference type="GO" id="GO:0005886">
    <property type="term" value="C:plasma membrane"/>
    <property type="evidence" value="ECO:0007669"/>
    <property type="project" value="TreeGrafter"/>
</dbReference>
<dbReference type="PROSITE" id="PS50850">
    <property type="entry name" value="MFS"/>
    <property type="match status" value="1"/>
</dbReference>
<keyword evidence="5 12" id="KW-1133">Transmembrane helix</keyword>
<dbReference type="SUPFAM" id="SSF103473">
    <property type="entry name" value="MFS general substrate transporter"/>
    <property type="match status" value="1"/>
</dbReference>
<feature type="domain" description="Major facilitator superfamily (MFS) profile" evidence="13">
    <location>
        <begin position="57"/>
        <end position="504"/>
    </location>
</feature>
<gene>
    <name evidence="14" type="ORF">BDV29DRAFT_197742</name>
</gene>
<feature type="transmembrane region" description="Helical" evidence="12">
    <location>
        <begin position="57"/>
        <end position="76"/>
    </location>
</feature>
<comment type="similarity">
    <text evidence="2">Belongs to the major facilitator superfamily.</text>
</comment>
<dbReference type="InterPro" id="IPR020846">
    <property type="entry name" value="MFS_dom"/>
</dbReference>
<dbReference type="OrthoDB" id="440553at2759"/>
<feature type="transmembrane region" description="Helical" evidence="12">
    <location>
        <begin position="330"/>
        <end position="351"/>
    </location>
</feature>
<accession>A0A5N5XF82</accession>
<evidence type="ECO:0000256" key="10">
    <source>
        <dbReference type="ARBA" id="ARBA00074746"/>
    </source>
</evidence>
<evidence type="ECO:0000256" key="8">
    <source>
        <dbReference type="ARBA" id="ARBA00051015"/>
    </source>
</evidence>
<comment type="catalytic activity">
    <reaction evidence="8">
        <text>citrate(in) = citrate(out)</text>
        <dbReference type="Rhea" id="RHEA:33183"/>
        <dbReference type="ChEBI" id="CHEBI:16947"/>
    </reaction>
</comment>
<dbReference type="GO" id="GO:0015137">
    <property type="term" value="F:citrate transmembrane transporter activity"/>
    <property type="evidence" value="ECO:0007669"/>
    <property type="project" value="UniProtKB-ARBA"/>
</dbReference>
<comment type="function">
    <text evidence="9">Transmembrane transporter that exports citrate across the cell membrane.</text>
</comment>
<evidence type="ECO:0000256" key="6">
    <source>
        <dbReference type="ARBA" id="ARBA00023136"/>
    </source>
</evidence>
<dbReference type="Gene3D" id="1.20.1250.20">
    <property type="entry name" value="MFS general substrate transporter like domains"/>
    <property type="match status" value="1"/>
</dbReference>
<keyword evidence="3" id="KW-0813">Transport</keyword>
<dbReference type="InterPro" id="IPR011701">
    <property type="entry name" value="MFS"/>
</dbReference>
<evidence type="ECO:0000256" key="11">
    <source>
        <dbReference type="SAM" id="MobiDB-lite"/>
    </source>
</evidence>
<organism evidence="14 15">
    <name type="scientific">Aspergillus leporis</name>
    <dbReference type="NCBI Taxonomy" id="41062"/>
    <lineage>
        <taxon>Eukaryota</taxon>
        <taxon>Fungi</taxon>
        <taxon>Dikarya</taxon>
        <taxon>Ascomycota</taxon>
        <taxon>Pezizomycotina</taxon>
        <taxon>Eurotiomycetes</taxon>
        <taxon>Eurotiomycetidae</taxon>
        <taxon>Eurotiales</taxon>
        <taxon>Aspergillaceae</taxon>
        <taxon>Aspergillus</taxon>
        <taxon>Aspergillus subgen. Circumdati</taxon>
    </lineage>
</organism>
<dbReference type="FunFam" id="1.20.1720.10:FF:000009">
    <property type="entry name" value="MFS multidrug transporter"/>
    <property type="match status" value="1"/>
</dbReference>
<dbReference type="PRINTS" id="PR01036">
    <property type="entry name" value="TCRTETB"/>
</dbReference>
<feature type="transmembrane region" description="Helical" evidence="12">
    <location>
        <begin position="123"/>
        <end position="142"/>
    </location>
</feature>
<name>A0A5N5XF82_9EURO</name>
<feature type="transmembrane region" description="Helical" evidence="12">
    <location>
        <begin position="212"/>
        <end position="231"/>
    </location>
</feature>
<reference evidence="14 15" key="1">
    <citation type="submission" date="2019-04" db="EMBL/GenBank/DDBJ databases">
        <title>Friends and foes A comparative genomics study of 23 Aspergillus species from section Flavi.</title>
        <authorList>
            <consortium name="DOE Joint Genome Institute"/>
            <person name="Kjaerbolling I."/>
            <person name="Vesth T."/>
            <person name="Frisvad J.C."/>
            <person name="Nybo J.L."/>
            <person name="Theobald S."/>
            <person name="Kildgaard S."/>
            <person name="Isbrandt T."/>
            <person name="Kuo A."/>
            <person name="Sato A."/>
            <person name="Lyhne E.K."/>
            <person name="Kogle M.E."/>
            <person name="Wiebenga A."/>
            <person name="Kun R.S."/>
            <person name="Lubbers R.J."/>
            <person name="Makela M.R."/>
            <person name="Barry K."/>
            <person name="Chovatia M."/>
            <person name="Clum A."/>
            <person name="Daum C."/>
            <person name="Haridas S."/>
            <person name="He G."/>
            <person name="LaButti K."/>
            <person name="Lipzen A."/>
            <person name="Mondo S."/>
            <person name="Riley R."/>
            <person name="Salamov A."/>
            <person name="Simmons B.A."/>
            <person name="Magnuson J.K."/>
            <person name="Henrissat B."/>
            <person name="Mortensen U.H."/>
            <person name="Larsen T.O."/>
            <person name="Devries R.P."/>
            <person name="Grigoriev I.V."/>
            <person name="Machida M."/>
            <person name="Baker S.E."/>
            <person name="Andersen M.R."/>
        </authorList>
    </citation>
    <scope>NUCLEOTIDE SEQUENCE [LARGE SCALE GENOMIC DNA]</scope>
    <source>
        <strain evidence="14 15">CBS 151.66</strain>
    </source>
</reference>
<dbReference type="EMBL" id="ML732162">
    <property type="protein sequence ID" value="KAB8078052.1"/>
    <property type="molecule type" value="Genomic_DNA"/>
</dbReference>
<feature type="transmembrane region" description="Helical" evidence="12">
    <location>
        <begin position="293"/>
        <end position="310"/>
    </location>
</feature>
<evidence type="ECO:0000313" key="15">
    <source>
        <dbReference type="Proteomes" id="UP000326565"/>
    </source>
</evidence>
<feature type="transmembrane region" description="Helical" evidence="12">
    <location>
        <begin position="148"/>
        <end position="169"/>
    </location>
</feature>
<keyword evidence="6 12" id="KW-0472">Membrane</keyword>
<dbReference type="FunFam" id="1.20.1250.20:FF:000172">
    <property type="entry name" value="MFS multidrug resistance transporter"/>
    <property type="match status" value="1"/>
</dbReference>
<dbReference type="InterPro" id="IPR036259">
    <property type="entry name" value="MFS_trans_sf"/>
</dbReference>
<evidence type="ECO:0000256" key="2">
    <source>
        <dbReference type="ARBA" id="ARBA00008335"/>
    </source>
</evidence>
<dbReference type="Gene3D" id="1.20.1720.10">
    <property type="entry name" value="Multidrug resistance protein D"/>
    <property type="match status" value="1"/>
</dbReference>
<feature type="transmembrane region" description="Helical" evidence="12">
    <location>
        <begin position="422"/>
        <end position="443"/>
    </location>
</feature>